<reference evidence="2 3" key="1">
    <citation type="journal article" date="2019" name="Int. J. Syst. Evol. Microbiol.">
        <title>The Global Catalogue of Microorganisms (GCM) 10K type strain sequencing project: providing services to taxonomists for standard genome sequencing and annotation.</title>
        <authorList>
            <consortium name="The Broad Institute Genomics Platform"/>
            <consortium name="The Broad Institute Genome Sequencing Center for Infectious Disease"/>
            <person name="Wu L."/>
            <person name="Ma J."/>
        </authorList>
    </citation>
    <scope>NUCLEOTIDE SEQUENCE [LARGE SCALE GENOMIC DNA]</scope>
    <source>
        <strain evidence="2 3">JCM 15589</strain>
    </source>
</reference>
<dbReference type="CDD" id="cd06587">
    <property type="entry name" value="VOC"/>
    <property type="match status" value="1"/>
</dbReference>
<feature type="domain" description="VOC" evidence="1">
    <location>
        <begin position="4"/>
        <end position="130"/>
    </location>
</feature>
<dbReference type="SUPFAM" id="SSF54593">
    <property type="entry name" value="Glyoxalase/Bleomycin resistance protein/Dihydroxybiphenyl dioxygenase"/>
    <property type="match status" value="1"/>
</dbReference>
<gene>
    <name evidence="2" type="ORF">GCM10009809_19520</name>
</gene>
<organism evidence="2 3">
    <name type="scientific">Isoptericola hypogeus</name>
    <dbReference type="NCBI Taxonomy" id="300179"/>
    <lineage>
        <taxon>Bacteria</taxon>
        <taxon>Bacillati</taxon>
        <taxon>Actinomycetota</taxon>
        <taxon>Actinomycetes</taxon>
        <taxon>Micrococcales</taxon>
        <taxon>Promicromonosporaceae</taxon>
        <taxon>Isoptericola</taxon>
    </lineage>
</organism>
<dbReference type="Proteomes" id="UP001501138">
    <property type="component" value="Unassembled WGS sequence"/>
</dbReference>
<accession>A0ABN2JE02</accession>
<dbReference type="PANTHER" id="PTHR35908">
    <property type="entry name" value="HYPOTHETICAL FUSION PROTEIN"/>
    <property type="match status" value="1"/>
</dbReference>
<protein>
    <submittedName>
        <fullName evidence="2">VOC family protein</fullName>
    </submittedName>
</protein>
<evidence type="ECO:0000313" key="2">
    <source>
        <dbReference type="EMBL" id="GAA1723809.1"/>
    </source>
</evidence>
<dbReference type="Pfam" id="PF18029">
    <property type="entry name" value="Glyoxalase_6"/>
    <property type="match status" value="1"/>
</dbReference>
<evidence type="ECO:0000313" key="3">
    <source>
        <dbReference type="Proteomes" id="UP001501138"/>
    </source>
</evidence>
<dbReference type="PROSITE" id="PS51819">
    <property type="entry name" value="VOC"/>
    <property type="match status" value="1"/>
</dbReference>
<dbReference type="InterPro" id="IPR037523">
    <property type="entry name" value="VOC_core"/>
</dbReference>
<dbReference type="InterPro" id="IPR029068">
    <property type="entry name" value="Glyas_Bleomycin-R_OHBP_Dase"/>
</dbReference>
<sequence length="140" mass="15368">MTSRISHTTFDARDAYAQSVFWADVLGYTDVPGDPNLPGHEECMIVPEPAHDAPAESHGRLLFIEVPEPKELKNRVHLDLRPTDRTQAEEVERLLALGATQVADLRRPDGKGGWVVLADPEGNEFCILRSDAELAAAVDA</sequence>
<name>A0ABN2JE02_9MICO</name>
<dbReference type="InterPro" id="IPR041581">
    <property type="entry name" value="Glyoxalase_6"/>
</dbReference>
<dbReference type="RefSeq" id="WP_344248036.1">
    <property type="nucleotide sequence ID" value="NZ_BAAAPM010000003.1"/>
</dbReference>
<proteinExistence type="predicted"/>
<comment type="caution">
    <text evidence="2">The sequence shown here is derived from an EMBL/GenBank/DDBJ whole genome shotgun (WGS) entry which is preliminary data.</text>
</comment>
<evidence type="ECO:0000259" key="1">
    <source>
        <dbReference type="PROSITE" id="PS51819"/>
    </source>
</evidence>
<keyword evidence="3" id="KW-1185">Reference proteome</keyword>
<dbReference type="Gene3D" id="3.10.180.10">
    <property type="entry name" value="2,3-Dihydroxybiphenyl 1,2-Dioxygenase, domain 1"/>
    <property type="match status" value="1"/>
</dbReference>
<dbReference type="EMBL" id="BAAAPM010000003">
    <property type="protein sequence ID" value="GAA1723809.1"/>
    <property type="molecule type" value="Genomic_DNA"/>
</dbReference>
<dbReference type="PANTHER" id="PTHR35908:SF1">
    <property type="entry name" value="CONSERVED PROTEIN"/>
    <property type="match status" value="1"/>
</dbReference>